<proteinExistence type="predicted"/>
<protein>
    <submittedName>
        <fullName evidence="1">Translation elongation factor-like protein</fullName>
    </submittedName>
</protein>
<keyword evidence="1" id="KW-0648">Protein biosynthesis</keyword>
<sequence>MEKKPIGKVIHFFNKISVAVVELSAELRNGDRISVEGPAGVLEQAVESMQIEKTPVEKAGSGQSVGLKVDSRVKEGDVVYLLTE</sequence>
<dbReference type="AlphaFoldDB" id="A0A7D6B9P1"/>
<gene>
    <name evidence="1" type="ORF">Sv326_0262</name>
</gene>
<organism evidence="1 2">
    <name type="scientific">Fermentimicrarchaeum limneticum</name>
    <dbReference type="NCBI Taxonomy" id="2795018"/>
    <lineage>
        <taxon>Archaea</taxon>
        <taxon>Candidatus Micrarchaeota</taxon>
        <taxon>Candidatus Fermentimicrarchaeales</taxon>
        <taxon>Candidatus Fermentimicrarchaeaceae</taxon>
        <taxon>Candidatus Fermentimicrarchaeum</taxon>
    </lineage>
</organism>
<dbReference type="EMBL" id="CP058998">
    <property type="protein sequence ID" value="QLJ52437.1"/>
    <property type="molecule type" value="Genomic_DNA"/>
</dbReference>
<accession>A0A7D6B9P1</accession>
<evidence type="ECO:0000313" key="1">
    <source>
        <dbReference type="EMBL" id="QLJ52437.1"/>
    </source>
</evidence>
<reference evidence="2" key="1">
    <citation type="submission" date="2020-07" db="EMBL/GenBank/DDBJ databases">
        <title>Metabolic diversity and evolutionary history of the archaeal phylum ###Micrarchaeota### uncovered from a freshwater lake metagenome.</title>
        <authorList>
            <person name="Kadnikov V.V."/>
            <person name="Savvichev A.S."/>
            <person name="Mardanov A.V."/>
            <person name="Beletsky A.V."/>
            <person name="Chupakov A.V."/>
            <person name="Kokryatskaya N.M."/>
            <person name="Pimenov N.V."/>
            <person name="Ravin N.V."/>
        </authorList>
    </citation>
    <scope>NUCLEOTIDE SEQUENCE [LARGE SCALE GENOMIC DNA]</scope>
</reference>
<evidence type="ECO:0000313" key="2">
    <source>
        <dbReference type="Proteomes" id="UP000510821"/>
    </source>
</evidence>
<name>A0A7D6B9P1_FERL1</name>
<dbReference type="InterPro" id="IPR009000">
    <property type="entry name" value="Transl_B-barrel_sf"/>
</dbReference>
<keyword evidence="1" id="KW-0251">Elongation factor</keyword>
<dbReference type="GO" id="GO:0003746">
    <property type="term" value="F:translation elongation factor activity"/>
    <property type="evidence" value="ECO:0007669"/>
    <property type="project" value="UniProtKB-KW"/>
</dbReference>
<dbReference type="SUPFAM" id="SSF50447">
    <property type="entry name" value="Translation proteins"/>
    <property type="match status" value="1"/>
</dbReference>
<dbReference type="Gene3D" id="2.40.30.10">
    <property type="entry name" value="Translation factors"/>
    <property type="match status" value="1"/>
</dbReference>
<dbReference type="KEGG" id="flt:Sv326_0262"/>
<dbReference type="Proteomes" id="UP000510821">
    <property type="component" value="Chromosome"/>
</dbReference>